<reference evidence="2" key="1">
    <citation type="submission" date="2020-02" db="EMBL/GenBank/DDBJ databases">
        <authorList>
            <person name="Meier V. D."/>
        </authorList>
    </citation>
    <scope>NUCLEOTIDE SEQUENCE</scope>
    <source>
        <strain evidence="2">AVDCRST_MAG22</strain>
    </source>
</reference>
<accession>A0A6J4PWZ5</accession>
<feature type="non-terminal residue" evidence="2">
    <location>
        <position position="1"/>
    </location>
</feature>
<sequence length="81" mass="8700">ERLPHRQDTEPQQDPGGAGTGAASLQPLRPRDGAHPLPGPEEARVPIPQGPPEQPARDLRGVRPQHGTDRRGPREGARGEL</sequence>
<gene>
    <name evidence="2" type="ORF">AVDCRST_MAG22-2923</name>
</gene>
<proteinExistence type="predicted"/>
<evidence type="ECO:0000256" key="1">
    <source>
        <dbReference type="SAM" id="MobiDB-lite"/>
    </source>
</evidence>
<feature type="compositionally biased region" description="Basic and acidic residues" evidence="1">
    <location>
        <begin position="55"/>
        <end position="81"/>
    </location>
</feature>
<dbReference type="AlphaFoldDB" id="A0A6J4PWZ5"/>
<feature type="region of interest" description="Disordered" evidence="1">
    <location>
        <begin position="1"/>
        <end position="81"/>
    </location>
</feature>
<organism evidence="2">
    <name type="scientific">uncultured Rubrobacteraceae bacterium</name>
    <dbReference type="NCBI Taxonomy" id="349277"/>
    <lineage>
        <taxon>Bacteria</taxon>
        <taxon>Bacillati</taxon>
        <taxon>Actinomycetota</taxon>
        <taxon>Rubrobacteria</taxon>
        <taxon>Rubrobacterales</taxon>
        <taxon>Rubrobacteraceae</taxon>
        <taxon>environmental samples</taxon>
    </lineage>
</organism>
<dbReference type="EMBL" id="CADCUV010000134">
    <property type="protein sequence ID" value="CAA9425993.1"/>
    <property type="molecule type" value="Genomic_DNA"/>
</dbReference>
<protein>
    <submittedName>
        <fullName evidence="2">Uncharacterized protein</fullName>
    </submittedName>
</protein>
<name>A0A6J4PWZ5_9ACTN</name>
<feature type="non-terminal residue" evidence="2">
    <location>
        <position position="81"/>
    </location>
</feature>
<evidence type="ECO:0000313" key="2">
    <source>
        <dbReference type="EMBL" id="CAA9425993.1"/>
    </source>
</evidence>